<evidence type="ECO:0000256" key="4">
    <source>
        <dbReference type="ARBA" id="ARBA00010617"/>
    </source>
</evidence>
<feature type="transmembrane region" description="Helical" evidence="14">
    <location>
        <begin position="206"/>
        <end position="223"/>
    </location>
</feature>
<feature type="transmembrane region" description="Helical" evidence="14">
    <location>
        <begin position="40"/>
        <end position="57"/>
    </location>
</feature>
<evidence type="ECO:0000256" key="6">
    <source>
        <dbReference type="ARBA" id="ARBA00022723"/>
    </source>
</evidence>
<dbReference type="OrthoDB" id="1470350at2759"/>
<keyword evidence="5 12" id="KW-0349">Heme</keyword>
<dbReference type="PROSITE" id="PS00086">
    <property type="entry name" value="CYTOCHROME_P450"/>
    <property type="match status" value="1"/>
</dbReference>
<dbReference type="GO" id="GO:0005789">
    <property type="term" value="C:endoplasmic reticulum membrane"/>
    <property type="evidence" value="ECO:0007669"/>
    <property type="project" value="UniProtKB-SubCell"/>
</dbReference>
<dbReference type="Gene3D" id="1.10.630.10">
    <property type="entry name" value="Cytochrome P450"/>
    <property type="match status" value="1"/>
</dbReference>
<sequence>MLILGVIVAVLVILVTLVITWLHALRKYDSLKNVPGPTPIPIIGNALLMGTTTVTLLQSFMDLQKKYGNFYKLWMGPRLHLVIYKPEYLEKIMTSNIHLDKTSGYDLFEPWLGDGLLTSTGQKWKIRRKMITPTFHFKILEEFVKVFNKSFTIMTEIMEKKVKQNLNESVEITEHINLASLDAICETAFGTCLNVQRNANREYVKALGRFLEIFVFRFFSAWLRNPVLFRFTSLYKEYTENLKILHTFTNNIIKARKEEYKTQKFDKKQNSDDGIKKRVALLDMLLQAKENGEDIPDEDIRAEVDTFMFEGHDTTTSGIAYTLYALAENPEVQKKLYNEIVDTLGNDKNMDLTISNLNDLKYLDIVTKEAFRKYSPVPLIERKIVEDMDLDGITVPKGTDVTIFLYGMNHDPKVFANPEKFEPERFLPENISRRHTFAYLPFSAGPRNCIGQRFAVYEVKLSVIKFLLKFELIQDPNFIPQHGLSSILKSKNGLKVKLRLRN</sequence>
<keyword evidence="16" id="KW-1185">Reference proteome</keyword>
<evidence type="ECO:0000313" key="15">
    <source>
        <dbReference type="EMBL" id="CAG9839313.1"/>
    </source>
</evidence>
<organism evidence="15 16">
    <name type="scientific">Diabrotica balteata</name>
    <name type="common">Banded cucumber beetle</name>
    <dbReference type="NCBI Taxonomy" id="107213"/>
    <lineage>
        <taxon>Eukaryota</taxon>
        <taxon>Metazoa</taxon>
        <taxon>Ecdysozoa</taxon>
        <taxon>Arthropoda</taxon>
        <taxon>Hexapoda</taxon>
        <taxon>Insecta</taxon>
        <taxon>Pterygota</taxon>
        <taxon>Neoptera</taxon>
        <taxon>Endopterygota</taxon>
        <taxon>Coleoptera</taxon>
        <taxon>Polyphaga</taxon>
        <taxon>Cucujiformia</taxon>
        <taxon>Chrysomeloidea</taxon>
        <taxon>Chrysomelidae</taxon>
        <taxon>Galerucinae</taxon>
        <taxon>Diabroticina</taxon>
        <taxon>Diabroticites</taxon>
        <taxon>Diabrotica</taxon>
    </lineage>
</organism>
<keyword evidence="11 13" id="KW-0503">Monooxygenase</keyword>
<dbReference type="CDD" id="cd20628">
    <property type="entry name" value="CYP4"/>
    <property type="match status" value="1"/>
</dbReference>
<dbReference type="PRINTS" id="PR00463">
    <property type="entry name" value="EP450I"/>
</dbReference>
<dbReference type="InterPro" id="IPR050196">
    <property type="entry name" value="Cytochrome_P450_Monoox"/>
</dbReference>
<dbReference type="InterPro" id="IPR036396">
    <property type="entry name" value="Cyt_P450_sf"/>
</dbReference>
<dbReference type="InterPro" id="IPR002401">
    <property type="entry name" value="Cyt_P450_E_grp-I"/>
</dbReference>
<dbReference type="GO" id="GO:0016705">
    <property type="term" value="F:oxidoreductase activity, acting on paired donors, with incorporation or reduction of molecular oxygen"/>
    <property type="evidence" value="ECO:0007669"/>
    <property type="project" value="InterPro"/>
</dbReference>
<evidence type="ECO:0000256" key="2">
    <source>
        <dbReference type="ARBA" id="ARBA00004174"/>
    </source>
</evidence>
<evidence type="ECO:0000256" key="10">
    <source>
        <dbReference type="ARBA" id="ARBA00023004"/>
    </source>
</evidence>
<evidence type="ECO:0008006" key="17">
    <source>
        <dbReference type="Google" id="ProtNLM"/>
    </source>
</evidence>
<evidence type="ECO:0000256" key="8">
    <source>
        <dbReference type="ARBA" id="ARBA00022848"/>
    </source>
</evidence>
<dbReference type="PANTHER" id="PTHR24291">
    <property type="entry name" value="CYTOCHROME P450 FAMILY 4"/>
    <property type="match status" value="1"/>
</dbReference>
<keyword evidence="14" id="KW-0472">Membrane</keyword>
<proteinExistence type="inferred from homology"/>
<comment type="subcellular location">
    <subcellularLocation>
        <location evidence="3">Endoplasmic reticulum membrane</location>
        <topology evidence="3">Peripheral membrane protein</topology>
    </subcellularLocation>
    <subcellularLocation>
        <location evidence="2">Microsome membrane</location>
        <topology evidence="2">Peripheral membrane protein</topology>
    </subcellularLocation>
</comment>
<keyword evidence="9 13" id="KW-0560">Oxidoreductase</keyword>
<dbReference type="SUPFAM" id="SSF48264">
    <property type="entry name" value="Cytochrome P450"/>
    <property type="match status" value="1"/>
</dbReference>
<evidence type="ECO:0000256" key="1">
    <source>
        <dbReference type="ARBA" id="ARBA00001971"/>
    </source>
</evidence>
<dbReference type="GO" id="GO:0004497">
    <property type="term" value="F:monooxygenase activity"/>
    <property type="evidence" value="ECO:0007669"/>
    <property type="project" value="UniProtKB-KW"/>
</dbReference>
<evidence type="ECO:0000256" key="7">
    <source>
        <dbReference type="ARBA" id="ARBA00022824"/>
    </source>
</evidence>
<keyword evidence="14" id="KW-0812">Transmembrane</keyword>
<keyword evidence="14" id="KW-1133">Transmembrane helix</keyword>
<keyword evidence="10 12" id="KW-0408">Iron</keyword>
<name>A0A9N9XH87_DIABA</name>
<gene>
    <name evidence="15" type="ORF">DIABBA_LOCUS12092</name>
</gene>
<evidence type="ECO:0000313" key="16">
    <source>
        <dbReference type="Proteomes" id="UP001153709"/>
    </source>
</evidence>
<evidence type="ECO:0000256" key="5">
    <source>
        <dbReference type="ARBA" id="ARBA00022617"/>
    </source>
</evidence>
<dbReference type="InterPro" id="IPR017972">
    <property type="entry name" value="Cyt_P450_CS"/>
</dbReference>
<evidence type="ECO:0000256" key="3">
    <source>
        <dbReference type="ARBA" id="ARBA00004406"/>
    </source>
</evidence>
<evidence type="ECO:0000256" key="9">
    <source>
        <dbReference type="ARBA" id="ARBA00023002"/>
    </source>
</evidence>
<dbReference type="Pfam" id="PF00067">
    <property type="entry name" value="p450"/>
    <property type="match status" value="1"/>
</dbReference>
<evidence type="ECO:0000256" key="12">
    <source>
        <dbReference type="PIRSR" id="PIRSR602401-1"/>
    </source>
</evidence>
<evidence type="ECO:0000256" key="11">
    <source>
        <dbReference type="ARBA" id="ARBA00023033"/>
    </source>
</evidence>
<keyword evidence="7" id="KW-0256">Endoplasmic reticulum</keyword>
<keyword evidence="6 12" id="KW-0479">Metal-binding</keyword>
<comment type="cofactor">
    <cofactor evidence="1 12">
        <name>heme</name>
        <dbReference type="ChEBI" id="CHEBI:30413"/>
    </cofactor>
</comment>
<dbReference type="GO" id="GO:0005506">
    <property type="term" value="F:iron ion binding"/>
    <property type="evidence" value="ECO:0007669"/>
    <property type="project" value="InterPro"/>
</dbReference>
<dbReference type="InterPro" id="IPR001128">
    <property type="entry name" value="Cyt_P450"/>
</dbReference>
<dbReference type="AlphaFoldDB" id="A0A9N9XH87"/>
<feature type="binding site" description="axial binding residue" evidence="12">
    <location>
        <position position="449"/>
    </location>
    <ligand>
        <name>heme</name>
        <dbReference type="ChEBI" id="CHEBI:30413"/>
    </ligand>
    <ligandPart>
        <name>Fe</name>
        <dbReference type="ChEBI" id="CHEBI:18248"/>
    </ligandPart>
</feature>
<keyword evidence="8" id="KW-0492">Microsome</keyword>
<dbReference type="FunFam" id="1.10.630.10:FF:000182">
    <property type="entry name" value="Cytochrome P450 3A4"/>
    <property type="match status" value="1"/>
</dbReference>
<accession>A0A9N9XH87</accession>
<dbReference type="GO" id="GO:0020037">
    <property type="term" value="F:heme binding"/>
    <property type="evidence" value="ECO:0007669"/>
    <property type="project" value="InterPro"/>
</dbReference>
<dbReference type="EMBL" id="OU898283">
    <property type="protein sequence ID" value="CAG9839313.1"/>
    <property type="molecule type" value="Genomic_DNA"/>
</dbReference>
<protein>
    <recommendedName>
        <fullName evidence="17">Cytochrome P450</fullName>
    </recommendedName>
</protein>
<dbReference type="PRINTS" id="PR00385">
    <property type="entry name" value="P450"/>
</dbReference>
<comment type="similarity">
    <text evidence="4 13">Belongs to the cytochrome P450 family.</text>
</comment>
<reference evidence="15" key="1">
    <citation type="submission" date="2022-01" db="EMBL/GenBank/DDBJ databases">
        <authorList>
            <person name="King R."/>
        </authorList>
    </citation>
    <scope>NUCLEOTIDE SEQUENCE</scope>
</reference>
<evidence type="ECO:0000256" key="13">
    <source>
        <dbReference type="RuleBase" id="RU000461"/>
    </source>
</evidence>
<evidence type="ECO:0000256" key="14">
    <source>
        <dbReference type="SAM" id="Phobius"/>
    </source>
</evidence>
<dbReference type="PANTHER" id="PTHR24291:SF187">
    <property type="entry name" value="CYTOCHROME P450 4AE1-RELATED"/>
    <property type="match status" value="1"/>
</dbReference>
<dbReference type="Proteomes" id="UP001153709">
    <property type="component" value="Chromosome 8"/>
</dbReference>